<dbReference type="EMBL" id="KV425556">
    <property type="protein sequence ID" value="KZT28761.1"/>
    <property type="molecule type" value="Genomic_DNA"/>
</dbReference>
<evidence type="ECO:0000256" key="3">
    <source>
        <dbReference type="ARBA" id="ARBA00023002"/>
    </source>
</evidence>
<dbReference type="Pfam" id="PF03171">
    <property type="entry name" value="2OG-FeII_Oxy"/>
    <property type="match status" value="1"/>
</dbReference>
<dbReference type="InterPro" id="IPR026992">
    <property type="entry name" value="DIOX_N"/>
</dbReference>
<evidence type="ECO:0000259" key="7">
    <source>
        <dbReference type="PROSITE" id="PS51471"/>
    </source>
</evidence>
<organism evidence="8 9">
    <name type="scientific">Neolentinus lepideus HHB14362 ss-1</name>
    <dbReference type="NCBI Taxonomy" id="1314782"/>
    <lineage>
        <taxon>Eukaryota</taxon>
        <taxon>Fungi</taxon>
        <taxon>Dikarya</taxon>
        <taxon>Basidiomycota</taxon>
        <taxon>Agaricomycotina</taxon>
        <taxon>Agaricomycetes</taxon>
        <taxon>Gloeophyllales</taxon>
        <taxon>Gloeophyllaceae</taxon>
        <taxon>Neolentinus</taxon>
    </lineage>
</organism>
<evidence type="ECO:0000256" key="1">
    <source>
        <dbReference type="ARBA" id="ARBA00008056"/>
    </source>
</evidence>
<dbReference type="GO" id="GO:0016491">
    <property type="term" value="F:oxidoreductase activity"/>
    <property type="evidence" value="ECO:0007669"/>
    <property type="project" value="UniProtKB-KW"/>
</dbReference>
<dbReference type="FunCoup" id="A0A165UVI0">
    <property type="interactions" value="4"/>
</dbReference>
<sequence>MTQETKKYNGDAQPELERPMLLADTARTDSTFEEIPIIDLKDATSTDPQARRALADKIRDASINVGFLYVKNHGISDEVIEGAVKAADTFFKLPLETKMALDIHKTSNFKGYTALLGENTDPENRGDMHEGFDIGWEEMKAIPKDQRDGDGAMSGTNVWPADLPGFREAVLTYYHAGIRLGKLLFPLFAMALDVPEHFFDDKTTKPAAIMRLLYYPPQTGVVDDRVIGIGAHTDYECFTILWQDQVQALQVLNANGKWIDAVPIPGTLVINLGDQFARWTNDVFKSTKHRAVNRSGVERYSIPLFFGSDYDVQLHPIPSCVSEDNPPKYEVVTAGDYVKSRLEATYAHSK</sequence>
<evidence type="ECO:0000313" key="9">
    <source>
        <dbReference type="Proteomes" id="UP000076761"/>
    </source>
</evidence>
<evidence type="ECO:0000313" key="8">
    <source>
        <dbReference type="EMBL" id="KZT28761.1"/>
    </source>
</evidence>
<keyword evidence="2 5" id="KW-0479">Metal-binding</keyword>
<dbReference type="STRING" id="1314782.A0A165UVI0"/>
<dbReference type="GO" id="GO:0046872">
    <property type="term" value="F:metal ion binding"/>
    <property type="evidence" value="ECO:0007669"/>
    <property type="project" value="UniProtKB-KW"/>
</dbReference>
<dbReference type="Gene3D" id="2.60.120.330">
    <property type="entry name" value="B-lactam Antibiotic, Isopenicillin N Synthase, Chain"/>
    <property type="match status" value="1"/>
</dbReference>
<dbReference type="SUPFAM" id="SSF51197">
    <property type="entry name" value="Clavaminate synthase-like"/>
    <property type="match status" value="1"/>
</dbReference>
<dbReference type="InterPro" id="IPR044861">
    <property type="entry name" value="IPNS-like_FE2OG_OXY"/>
</dbReference>
<keyword evidence="4 5" id="KW-0408">Iron</keyword>
<gene>
    <name evidence="8" type="ORF">NEOLEDRAFT_1128973</name>
</gene>
<keyword evidence="3 5" id="KW-0560">Oxidoreductase</keyword>
<dbReference type="PANTHER" id="PTHR10209">
    <property type="entry name" value="OXIDOREDUCTASE, 2OG-FE II OXYGENASE FAMILY PROTEIN"/>
    <property type="match status" value="1"/>
</dbReference>
<dbReference type="PROSITE" id="PS51471">
    <property type="entry name" value="FE2OG_OXY"/>
    <property type="match status" value="1"/>
</dbReference>
<keyword evidence="9" id="KW-1185">Reference proteome</keyword>
<dbReference type="PRINTS" id="PR00682">
    <property type="entry name" value="IPNSYNTHASE"/>
</dbReference>
<feature type="region of interest" description="Disordered" evidence="6">
    <location>
        <begin position="1"/>
        <end position="20"/>
    </location>
</feature>
<proteinExistence type="inferred from homology"/>
<dbReference type="AlphaFoldDB" id="A0A165UVI0"/>
<dbReference type="InterPro" id="IPR005123">
    <property type="entry name" value="Oxoglu/Fe-dep_dioxygenase_dom"/>
</dbReference>
<evidence type="ECO:0000256" key="5">
    <source>
        <dbReference type="RuleBase" id="RU003682"/>
    </source>
</evidence>
<dbReference type="PANTHER" id="PTHR10209:SF881">
    <property type="entry name" value="FI07970P-RELATED"/>
    <property type="match status" value="1"/>
</dbReference>
<evidence type="ECO:0000256" key="4">
    <source>
        <dbReference type="ARBA" id="ARBA00023004"/>
    </source>
</evidence>
<comment type="similarity">
    <text evidence="1 5">Belongs to the iron/ascorbate-dependent oxidoreductase family.</text>
</comment>
<dbReference type="Proteomes" id="UP000076761">
    <property type="component" value="Unassembled WGS sequence"/>
</dbReference>
<dbReference type="InParanoid" id="A0A165UVI0"/>
<reference evidence="8 9" key="1">
    <citation type="journal article" date="2016" name="Mol. Biol. Evol.">
        <title>Comparative Genomics of Early-Diverging Mushroom-Forming Fungi Provides Insights into the Origins of Lignocellulose Decay Capabilities.</title>
        <authorList>
            <person name="Nagy L.G."/>
            <person name="Riley R."/>
            <person name="Tritt A."/>
            <person name="Adam C."/>
            <person name="Daum C."/>
            <person name="Floudas D."/>
            <person name="Sun H."/>
            <person name="Yadav J.S."/>
            <person name="Pangilinan J."/>
            <person name="Larsson K.H."/>
            <person name="Matsuura K."/>
            <person name="Barry K."/>
            <person name="Labutti K."/>
            <person name="Kuo R."/>
            <person name="Ohm R.A."/>
            <person name="Bhattacharya S.S."/>
            <person name="Shirouzu T."/>
            <person name="Yoshinaga Y."/>
            <person name="Martin F.M."/>
            <person name="Grigoriev I.V."/>
            <person name="Hibbett D.S."/>
        </authorList>
    </citation>
    <scope>NUCLEOTIDE SEQUENCE [LARGE SCALE GENOMIC DNA]</scope>
    <source>
        <strain evidence="8 9">HHB14362 ss-1</strain>
    </source>
</reference>
<evidence type="ECO:0000256" key="6">
    <source>
        <dbReference type="SAM" id="MobiDB-lite"/>
    </source>
</evidence>
<dbReference type="Pfam" id="PF14226">
    <property type="entry name" value="DIOX_N"/>
    <property type="match status" value="1"/>
</dbReference>
<dbReference type="InterPro" id="IPR027443">
    <property type="entry name" value="IPNS-like_sf"/>
</dbReference>
<name>A0A165UVI0_9AGAM</name>
<dbReference type="OrthoDB" id="288590at2759"/>
<protein>
    <submittedName>
        <fullName evidence="8">2OG-Fe-II oxygenase</fullName>
    </submittedName>
</protein>
<feature type="domain" description="Fe2OG dioxygenase" evidence="7">
    <location>
        <begin position="206"/>
        <end position="308"/>
    </location>
</feature>
<accession>A0A165UVI0</accession>
<evidence type="ECO:0000256" key="2">
    <source>
        <dbReference type="ARBA" id="ARBA00022723"/>
    </source>
</evidence>